<keyword evidence="1" id="KW-1133">Transmembrane helix</keyword>
<gene>
    <name evidence="2" type="ORF">E5987_05325</name>
</gene>
<dbReference type="AlphaFoldDB" id="A0A6L6YIV9"/>
<dbReference type="EMBL" id="WSRP01000013">
    <property type="protein sequence ID" value="MVX56628.1"/>
    <property type="molecule type" value="Genomic_DNA"/>
</dbReference>
<keyword evidence="1" id="KW-0472">Membrane</keyword>
<feature type="transmembrane region" description="Helical" evidence="1">
    <location>
        <begin position="58"/>
        <end position="77"/>
    </location>
</feature>
<name>A0A6L6YIV9_9BURK</name>
<evidence type="ECO:0000313" key="3">
    <source>
        <dbReference type="Proteomes" id="UP000472580"/>
    </source>
</evidence>
<accession>A0A6L6YIV9</accession>
<keyword evidence="3" id="KW-1185">Reference proteome</keyword>
<keyword evidence="1" id="KW-0812">Transmembrane</keyword>
<reference evidence="2 3" key="1">
    <citation type="submission" date="2019-12" db="EMBL/GenBank/DDBJ databases">
        <title>Microbes associate with the intestines of laboratory mice.</title>
        <authorList>
            <person name="Navarre W."/>
            <person name="Wong E."/>
        </authorList>
    </citation>
    <scope>NUCLEOTIDE SEQUENCE [LARGE SCALE GENOMIC DNA]</scope>
    <source>
        <strain evidence="2 3">NM82_D38</strain>
    </source>
</reference>
<sequence>MSIMDSVMQSTVGFVLLILIGLVGLPLLVLVPVAGVILVWKAIGEISNPFFRDLLHGLFLWFFLVVFVIKTTNINWFRKHLWRLPELKDPQ</sequence>
<feature type="transmembrane region" description="Helical" evidence="1">
    <location>
        <begin position="12"/>
        <end position="38"/>
    </location>
</feature>
<dbReference type="RefSeq" id="WP_160335062.1">
    <property type="nucleotide sequence ID" value="NZ_WSRP01000013.1"/>
</dbReference>
<organism evidence="2 3">
    <name type="scientific">Parasutterella muris</name>
    <dbReference type="NCBI Taxonomy" id="2565572"/>
    <lineage>
        <taxon>Bacteria</taxon>
        <taxon>Pseudomonadati</taxon>
        <taxon>Pseudomonadota</taxon>
        <taxon>Betaproteobacteria</taxon>
        <taxon>Burkholderiales</taxon>
        <taxon>Sutterellaceae</taxon>
        <taxon>Parasutterella</taxon>
    </lineage>
</organism>
<evidence type="ECO:0000256" key="1">
    <source>
        <dbReference type="SAM" id="Phobius"/>
    </source>
</evidence>
<dbReference type="Proteomes" id="UP000472580">
    <property type="component" value="Unassembled WGS sequence"/>
</dbReference>
<comment type="caution">
    <text evidence="2">The sequence shown here is derived from an EMBL/GenBank/DDBJ whole genome shotgun (WGS) entry which is preliminary data.</text>
</comment>
<evidence type="ECO:0000313" key="2">
    <source>
        <dbReference type="EMBL" id="MVX56628.1"/>
    </source>
</evidence>
<protein>
    <submittedName>
        <fullName evidence="2">Uncharacterized protein</fullName>
    </submittedName>
</protein>
<proteinExistence type="predicted"/>